<feature type="domain" description="Quinolinate phosphoribosyl transferase N-terminal" evidence="5">
    <location>
        <begin position="14"/>
        <end position="87"/>
    </location>
</feature>
<protein>
    <recommendedName>
        <fullName evidence="8">Nicotinate-nucleotide pyrophosphorylase</fullName>
    </recommendedName>
</protein>
<dbReference type="InterPro" id="IPR036068">
    <property type="entry name" value="Nicotinate_pribotase-like_C"/>
</dbReference>
<evidence type="ECO:0000259" key="4">
    <source>
        <dbReference type="Pfam" id="PF01729"/>
    </source>
</evidence>
<accession>A0ABW9E233</accession>
<comment type="caution">
    <text evidence="6">The sequence shown here is derived from an EMBL/GenBank/DDBJ whole genome shotgun (WGS) entry which is preliminary data.</text>
</comment>
<evidence type="ECO:0000313" key="6">
    <source>
        <dbReference type="EMBL" id="MFM0641159.1"/>
    </source>
</evidence>
<dbReference type="InterPro" id="IPR013785">
    <property type="entry name" value="Aldolase_TIM"/>
</dbReference>
<dbReference type="Gene3D" id="3.90.1170.20">
    <property type="entry name" value="Quinolinate phosphoribosyl transferase, N-terminal domain"/>
    <property type="match status" value="1"/>
</dbReference>
<dbReference type="RefSeq" id="WP_408237749.1">
    <property type="nucleotide sequence ID" value="NZ_JAQQCF010000036.1"/>
</dbReference>
<dbReference type="InterPro" id="IPR002638">
    <property type="entry name" value="Quinolinate_PRibosylTrfase_C"/>
</dbReference>
<name>A0ABW9E233_9BURK</name>
<dbReference type="Pfam" id="PF02749">
    <property type="entry name" value="QRPTase_N"/>
    <property type="match status" value="1"/>
</dbReference>
<gene>
    <name evidence="6" type="ORF">PQQ63_31125</name>
</gene>
<feature type="domain" description="Quinolinate phosphoribosyl transferase C-terminal" evidence="4">
    <location>
        <begin position="89"/>
        <end position="262"/>
    </location>
</feature>
<evidence type="ECO:0000256" key="2">
    <source>
        <dbReference type="ARBA" id="ARBA00022676"/>
    </source>
</evidence>
<dbReference type="InterPro" id="IPR022412">
    <property type="entry name" value="Quinolinate_PRibosylTrfase_N"/>
</dbReference>
<sequence length="274" mass="29044">MSDPRDRFFEPVAHFRVTAHAIAQADGMIAGTDAVVASMTEIGITPVRLVEEGTRVSAGAVLVEISGTPKQIALAEERLVGVLAKPSGIATATAAFVERAGPRMRVVSGAWKKLPFSQKEMIRHAIIVGGAMPRIAEWPFLYIDKNFVRMQGGLAATLEAARRFEGWTRIVQVRGEYGDVSVEAVHAARAGATIVFVDSGRPADAAAVAEALRREGLREAVSLAFAGGVQLGDVEALASMDVDIVDIGRPIVDAPLLDINLDVVCVESAPVHSD</sequence>
<dbReference type="InterPro" id="IPR037128">
    <property type="entry name" value="Quinolinate_PRibosylTase_N_sf"/>
</dbReference>
<dbReference type="Pfam" id="PF01729">
    <property type="entry name" value="QRPTase_C"/>
    <property type="match status" value="1"/>
</dbReference>
<reference evidence="6 7" key="1">
    <citation type="journal article" date="2024" name="Chem. Sci.">
        <title>Discovery of megapolipeptins by genome mining of a Burkholderiales bacteria collection.</title>
        <authorList>
            <person name="Paulo B.S."/>
            <person name="Recchia M.J.J."/>
            <person name="Lee S."/>
            <person name="Fergusson C.H."/>
            <person name="Romanowski S.B."/>
            <person name="Hernandez A."/>
            <person name="Krull N."/>
            <person name="Liu D.Y."/>
            <person name="Cavanagh H."/>
            <person name="Bos A."/>
            <person name="Gray C.A."/>
            <person name="Murphy B.T."/>
            <person name="Linington R.G."/>
            <person name="Eustaquio A.S."/>
        </authorList>
    </citation>
    <scope>NUCLEOTIDE SEQUENCE [LARGE SCALE GENOMIC DNA]</scope>
    <source>
        <strain evidence="6 7">RL17-338-BIC-A</strain>
    </source>
</reference>
<evidence type="ECO:0008006" key="8">
    <source>
        <dbReference type="Google" id="ProtNLM"/>
    </source>
</evidence>
<dbReference type="Gene3D" id="3.20.20.70">
    <property type="entry name" value="Aldolase class I"/>
    <property type="match status" value="1"/>
</dbReference>
<evidence type="ECO:0000259" key="5">
    <source>
        <dbReference type="Pfam" id="PF02749"/>
    </source>
</evidence>
<keyword evidence="3" id="KW-0808">Transferase</keyword>
<evidence type="ECO:0000256" key="3">
    <source>
        <dbReference type="ARBA" id="ARBA00022679"/>
    </source>
</evidence>
<comment type="similarity">
    <text evidence="1">Belongs to the NadC/ModD family.</text>
</comment>
<dbReference type="InterPro" id="IPR027277">
    <property type="entry name" value="NadC/ModD"/>
</dbReference>
<dbReference type="SUPFAM" id="SSF51690">
    <property type="entry name" value="Nicotinate/Quinolinate PRTase C-terminal domain-like"/>
    <property type="match status" value="1"/>
</dbReference>
<dbReference type="EMBL" id="JAQQCF010000036">
    <property type="protein sequence ID" value="MFM0641159.1"/>
    <property type="molecule type" value="Genomic_DNA"/>
</dbReference>
<keyword evidence="7" id="KW-1185">Reference proteome</keyword>
<dbReference type="PANTHER" id="PTHR32179:SF3">
    <property type="entry name" value="NICOTINATE-NUCLEOTIDE PYROPHOSPHORYLASE [CARBOXYLATING]"/>
    <property type="match status" value="1"/>
</dbReference>
<evidence type="ECO:0000256" key="1">
    <source>
        <dbReference type="ARBA" id="ARBA00009400"/>
    </source>
</evidence>
<keyword evidence="2" id="KW-0328">Glycosyltransferase</keyword>
<organism evidence="6 7">
    <name type="scientific">Paraburkholderia metrosideri</name>
    <dbReference type="NCBI Taxonomy" id="580937"/>
    <lineage>
        <taxon>Bacteria</taxon>
        <taxon>Pseudomonadati</taxon>
        <taxon>Pseudomonadota</taxon>
        <taxon>Betaproteobacteria</taxon>
        <taxon>Burkholderiales</taxon>
        <taxon>Burkholderiaceae</taxon>
        <taxon>Paraburkholderia</taxon>
    </lineage>
</organism>
<dbReference type="PANTHER" id="PTHR32179">
    <property type="entry name" value="NICOTINATE-NUCLEOTIDE PYROPHOSPHORYLASE [CARBOXYLATING]"/>
    <property type="match status" value="1"/>
</dbReference>
<evidence type="ECO:0000313" key="7">
    <source>
        <dbReference type="Proteomes" id="UP001629432"/>
    </source>
</evidence>
<dbReference type="SUPFAM" id="SSF54675">
    <property type="entry name" value="Nicotinate/Quinolinate PRTase N-terminal domain-like"/>
    <property type="match status" value="1"/>
</dbReference>
<proteinExistence type="inferred from homology"/>
<dbReference type="Proteomes" id="UP001629432">
    <property type="component" value="Unassembled WGS sequence"/>
</dbReference>